<comment type="subcellular location">
    <subcellularLocation>
        <location evidence="1">Cell membrane</location>
        <topology evidence="1">Multi-pass membrane protein</topology>
    </subcellularLocation>
</comment>
<feature type="transmembrane region" description="Helical" evidence="6">
    <location>
        <begin position="752"/>
        <end position="778"/>
    </location>
</feature>
<proteinExistence type="predicted"/>
<dbReference type="Proteomes" id="UP001595621">
    <property type="component" value="Unassembled WGS sequence"/>
</dbReference>
<dbReference type="RefSeq" id="WP_248936223.1">
    <property type="nucleotide sequence ID" value="NZ_JAKILF010000004.1"/>
</dbReference>
<evidence type="ECO:0000259" key="7">
    <source>
        <dbReference type="PROSITE" id="PS50156"/>
    </source>
</evidence>
<feature type="domain" description="SSD" evidence="7">
    <location>
        <begin position="227"/>
        <end position="386"/>
    </location>
</feature>
<evidence type="ECO:0000313" key="9">
    <source>
        <dbReference type="Proteomes" id="UP001595621"/>
    </source>
</evidence>
<reference evidence="9" key="1">
    <citation type="journal article" date="2019" name="Int. J. Syst. Evol. Microbiol.">
        <title>The Global Catalogue of Microorganisms (GCM) 10K type strain sequencing project: providing services to taxonomists for standard genome sequencing and annotation.</title>
        <authorList>
            <consortium name="The Broad Institute Genomics Platform"/>
            <consortium name="The Broad Institute Genome Sequencing Center for Infectious Disease"/>
            <person name="Wu L."/>
            <person name="Ma J."/>
        </authorList>
    </citation>
    <scope>NUCLEOTIDE SEQUENCE [LARGE SCALE GENOMIC DNA]</scope>
    <source>
        <strain evidence="9">KCTC 52277</strain>
    </source>
</reference>
<dbReference type="InterPro" id="IPR000731">
    <property type="entry name" value="SSD"/>
</dbReference>
<sequence length="803" mass="88326">MNQFQPSRTQLLVDNIAHWLISWRKPLGVMFLLLTILLGYTATQTRFDPGFTKLIPVEHPYMQAFMDHSAKFTGTNRIMISLSWNGEGDIYNPEFLSRLRKATDEVFFTPGVNRVTVRSLFSPEVRYMEVTEFGFMGDVVIPSRFTADKEGLAQVRSNVAKSGQVGNLVANDLKSAMVQAELLDINPETGEKTDYADVARHLEKIRSDLSGAGVDIQIIGFAKVMGDVMDGLETVLLFFLVAFIITLLLLWHYSLSIKLTLLAITVALLPVIWLLGILPLIGYGIDPMSVLVPFLIFSIGVSHAVQMTNAWKLDVLENHDPEKAAANAFRRLAIPGTVALLANALGFMVIMVIDIPIVHELGVTACLGVALMIMTNKMFMPIVLSHLKLEQMALKHEKLHEQDDDSKHNLWWKLSALATPGPAKISVTVMLVLLALGTWQSRSLLTGDVGTGVPELRADSRYNLDNDTIVNDYSIGMDVLSVYVETRNREEACLDWEIMNAVDRFDFHMRGVDGVQSVTTTAGMAKLYVSGNNEGNPLWRTLQRSEQSLVAGSHAAHPQLGMNDNGCKTINMMVYLEDHQDATLKHVESEILNFIDNEQLTDANFRLLGGNAGVATATNQAVEKAEVQMLISIFGAISLLCWLTFRSIKAVLCVILPLVLVCILCNALMALLGIGLKVATLPVIALGVGVGVDYGIYIYERMQHALNRDTPLRQAFYEAMQSRGTAAVFTAVTMSIGVGTWAFSALKFQADMGILLAFMFLVNVLGAIFLLPALACIFDVGAVRLKTSTQTRNELGVPANTIS</sequence>
<keyword evidence="9" id="KW-1185">Reference proteome</keyword>
<dbReference type="InterPro" id="IPR050545">
    <property type="entry name" value="Mycobact_MmpL"/>
</dbReference>
<evidence type="ECO:0000256" key="4">
    <source>
        <dbReference type="ARBA" id="ARBA00022989"/>
    </source>
</evidence>
<dbReference type="PROSITE" id="PS50156">
    <property type="entry name" value="SSD"/>
    <property type="match status" value="1"/>
</dbReference>
<keyword evidence="3 6" id="KW-0812">Transmembrane</keyword>
<keyword evidence="2" id="KW-1003">Cell membrane</keyword>
<evidence type="ECO:0000313" key="8">
    <source>
        <dbReference type="EMBL" id="MFC3139714.1"/>
    </source>
</evidence>
<evidence type="ECO:0000256" key="6">
    <source>
        <dbReference type="SAM" id="Phobius"/>
    </source>
</evidence>
<dbReference type="PANTHER" id="PTHR33406">
    <property type="entry name" value="MEMBRANE PROTEIN MJ1562-RELATED"/>
    <property type="match status" value="1"/>
</dbReference>
<feature type="transmembrane region" description="Helical" evidence="6">
    <location>
        <begin position="680"/>
        <end position="699"/>
    </location>
</feature>
<keyword evidence="4 6" id="KW-1133">Transmembrane helix</keyword>
<dbReference type="EMBL" id="JBHRTD010000017">
    <property type="protein sequence ID" value="MFC3139714.1"/>
    <property type="molecule type" value="Genomic_DNA"/>
</dbReference>
<dbReference type="Pfam" id="PF03176">
    <property type="entry name" value="MMPL"/>
    <property type="match status" value="2"/>
</dbReference>
<name>A0ABV7GDW9_9GAMM</name>
<evidence type="ECO:0000256" key="2">
    <source>
        <dbReference type="ARBA" id="ARBA00022475"/>
    </source>
</evidence>
<feature type="transmembrane region" description="Helical" evidence="6">
    <location>
        <begin position="332"/>
        <end position="353"/>
    </location>
</feature>
<protein>
    <submittedName>
        <fullName evidence="8">RND family transporter</fullName>
    </submittedName>
</protein>
<dbReference type="InterPro" id="IPR004869">
    <property type="entry name" value="MMPL_dom"/>
</dbReference>
<organism evidence="8 9">
    <name type="scientific">Shewanella submarina</name>
    <dbReference type="NCBI Taxonomy" id="2016376"/>
    <lineage>
        <taxon>Bacteria</taxon>
        <taxon>Pseudomonadati</taxon>
        <taxon>Pseudomonadota</taxon>
        <taxon>Gammaproteobacteria</taxon>
        <taxon>Alteromonadales</taxon>
        <taxon>Shewanellaceae</taxon>
        <taxon>Shewanella</taxon>
    </lineage>
</organism>
<comment type="caution">
    <text evidence="8">The sequence shown here is derived from an EMBL/GenBank/DDBJ whole genome shotgun (WGS) entry which is preliminary data.</text>
</comment>
<evidence type="ECO:0000256" key="3">
    <source>
        <dbReference type="ARBA" id="ARBA00022692"/>
    </source>
</evidence>
<feature type="transmembrane region" description="Helical" evidence="6">
    <location>
        <begin position="27"/>
        <end position="43"/>
    </location>
</feature>
<feature type="transmembrane region" description="Helical" evidence="6">
    <location>
        <begin position="259"/>
        <end position="283"/>
    </location>
</feature>
<feature type="transmembrane region" description="Helical" evidence="6">
    <location>
        <begin position="627"/>
        <end position="645"/>
    </location>
</feature>
<feature type="transmembrane region" description="Helical" evidence="6">
    <location>
        <begin position="235"/>
        <end position="253"/>
    </location>
</feature>
<feature type="transmembrane region" description="Helical" evidence="6">
    <location>
        <begin position="726"/>
        <end position="746"/>
    </location>
</feature>
<evidence type="ECO:0000256" key="1">
    <source>
        <dbReference type="ARBA" id="ARBA00004651"/>
    </source>
</evidence>
<evidence type="ECO:0000256" key="5">
    <source>
        <dbReference type="ARBA" id="ARBA00023136"/>
    </source>
</evidence>
<dbReference type="SUPFAM" id="SSF82866">
    <property type="entry name" value="Multidrug efflux transporter AcrB transmembrane domain"/>
    <property type="match status" value="2"/>
</dbReference>
<feature type="transmembrane region" description="Helical" evidence="6">
    <location>
        <begin position="290"/>
        <end position="312"/>
    </location>
</feature>
<feature type="transmembrane region" description="Helical" evidence="6">
    <location>
        <begin position="652"/>
        <end position="674"/>
    </location>
</feature>
<keyword evidence="5 6" id="KW-0472">Membrane</keyword>
<dbReference type="Gene3D" id="1.20.1640.10">
    <property type="entry name" value="Multidrug efflux transporter AcrB transmembrane domain"/>
    <property type="match status" value="2"/>
</dbReference>
<accession>A0ABV7GDW9</accession>
<feature type="transmembrane region" description="Helical" evidence="6">
    <location>
        <begin position="365"/>
        <end position="384"/>
    </location>
</feature>
<gene>
    <name evidence="8" type="ORF">ACFOE0_16205</name>
</gene>
<dbReference type="PANTHER" id="PTHR33406:SF10">
    <property type="entry name" value="SSD DOMAIN-CONTAINING PROTEIN"/>
    <property type="match status" value="1"/>
</dbReference>